<reference evidence="1" key="2">
    <citation type="submission" date="2025-09" db="UniProtKB">
        <authorList>
            <consortium name="Ensembl"/>
        </authorList>
    </citation>
    <scope>IDENTIFICATION</scope>
</reference>
<dbReference type="InterPro" id="IPR051288">
    <property type="entry name" value="Serum_paraoxonase/arylesterase"/>
</dbReference>
<dbReference type="PANTHER" id="PTHR11799:SF12">
    <property type="entry name" value="PARAOXONASE-RELATED"/>
    <property type="match status" value="1"/>
</dbReference>
<dbReference type="Ensembl" id="ENSSGRT00000034214.1">
    <property type="protein sequence ID" value="ENSSGRP00000031875.1"/>
    <property type="gene ID" value="ENSSGRG00000017884.1"/>
</dbReference>
<protein>
    <submittedName>
        <fullName evidence="1">Uncharacterized protein</fullName>
    </submittedName>
</protein>
<dbReference type="InterPro" id="IPR011042">
    <property type="entry name" value="6-blade_b-propeller_TolB-like"/>
</dbReference>
<dbReference type="Gene3D" id="2.120.10.30">
    <property type="entry name" value="TolB, C-terminal domain"/>
    <property type="match status" value="1"/>
</dbReference>
<keyword evidence="2" id="KW-1185">Reference proteome</keyword>
<dbReference type="Proteomes" id="UP000472262">
    <property type="component" value="Unassembled WGS sequence"/>
</dbReference>
<accession>A0A672M3I8</accession>
<reference evidence="1" key="1">
    <citation type="submission" date="2025-08" db="UniProtKB">
        <authorList>
            <consortium name="Ensembl"/>
        </authorList>
    </citation>
    <scope>IDENTIFICATION</scope>
</reference>
<name>A0A672M3I8_SINGR</name>
<evidence type="ECO:0000313" key="1">
    <source>
        <dbReference type="Ensembl" id="ENSSGRP00000031875.1"/>
    </source>
</evidence>
<organism evidence="1 2">
    <name type="scientific">Sinocyclocheilus grahami</name>
    <name type="common">Dianchi golden-line fish</name>
    <name type="synonym">Barbus grahami</name>
    <dbReference type="NCBI Taxonomy" id="75366"/>
    <lineage>
        <taxon>Eukaryota</taxon>
        <taxon>Metazoa</taxon>
        <taxon>Chordata</taxon>
        <taxon>Craniata</taxon>
        <taxon>Vertebrata</taxon>
        <taxon>Euteleostomi</taxon>
        <taxon>Actinopterygii</taxon>
        <taxon>Neopterygii</taxon>
        <taxon>Teleostei</taxon>
        <taxon>Ostariophysi</taxon>
        <taxon>Cypriniformes</taxon>
        <taxon>Cyprinidae</taxon>
        <taxon>Cyprininae</taxon>
        <taxon>Sinocyclocheilus</taxon>
    </lineage>
</organism>
<evidence type="ECO:0000313" key="2">
    <source>
        <dbReference type="Proteomes" id="UP000472262"/>
    </source>
</evidence>
<proteinExistence type="predicted"/>
<sequence length="77" mass="8488">MLIFLTQEVDVGSLCDNIEVCEYVIRIENMLSEKPQVTRVYADDCSVTIASSVATPYGGKLLIGTVYQKALICDLNL</sequence>
<dbReference type="AlphaFoldDB" id="A0A672M3I8"/>
<dbReference type="PANTHER" id="PTHR11799">
    <property type="entry name" value="PARAOXONASE"/>
    <property type="match status" value="1"/>
</dbReference>
<dbReference type="InParanoid" id="A0A672M3I8"/>